<gene>
    <name evidence="4" type="ORF">AXK60_16130</name>
    <name evidence="3" type="ORF">AXK61_17440</name>
</gene>
<dbReference type="GO" id="GO:0006508">
    <property type="term" value="P:proteolysis"/>
    <property type="evidence" value="ECO:0007669"/>
    <property type="project" value="InterPro"/>
</dbReference>
<dbReference type="AlphaFoldDB" id="A0A137ZYT9"/>
<evidence type="ECO:0000256" key="1">
    <source>
        <dbReference type="ARBA" id="ARBA00006096"/>
    </source>
</evidence>
<dbReference type="RefSeq" id="WP_068574066.1">
    <property type="nucleotide sequence ID" value="NZ_LSRE01000009.1"/>
</dbReference>
<proteinExistence type="inferred from homology"/>
<evidence type="ECO:0000313" key="4">
    <source>
        <dbReference type="EMBL" id="KXP03360.1"/>
    </source>
</evidence>
<dbReference type="Proteomes" id="UP000070409">
    <property type="component" value="Unassembled WGS sequence"/>
</dbReference>
<dbReference type="Pfam" id="PF02113">
    <property type="entry name" value="Peptidase_S13"/>
    <property type="match status" value="2"/>
</dbReference>
<dbReference type="GO" id="GO:0000270">
    <property type="term" value="P:peptidoglycan metabolic process"/>
    <property type="evidence" value="ECO:0007669"/>
    <property type="project" value="TreeGrafter"/>
</dbReference>
<dbReference type="InterPro" id="IPR012338">
    <property type="entry name" value="Beta-lactam/transpept-like"/>
</dbReference>
<dbReference type="OrthoDB" id="56883at2"/>
<dbReference type="PANTHER" id="PTHR30023">
    <property type="entry name" value="D-ALANYL-D-ALANINE CARBOXYPEPTIDASE"/>
    <property type="match status" value="1"/>
</dbReference>
<reference evidence="4" key="2">
    <citation type="submission" date="2016-02" db="EMBL/GenBank/DDBJ databases">
        <authorList>
            <person name="Teng J.L."/>
            <person name="Yang Y."/>
            <person name="Huang Y."/>
            <person name="Guo F."/>
            <person name="Wei W."/>
            <person name="Chen J.H."/>
            <person name="Wong S.Y."/>
            <person name="Lau S.K."/>
            <person name="Woo P.C."/>
        </authorList>
    </citation>
    <scope>NUCLEOTIDE SEQUENCE</scope>
    <source>
        <strain evidence="4">JCM 15929</strain>
    </source>
</reference>
<keyword evidence="6" id="KW-1185">Reference proteome</keyword>
<dbReference type="PRINTS" id="PR00922">
    <property type="entry name" value="DADACBPTASE3"/>
</dbReference>
<sequence length="456" mass="46476">MRRSRIRRTLTRLAVTVIVLALVVVGTVAAALGWGVYRDRQDLSEHVPPRPAEAAYSPAIGAVTASNQPSSAGVTTQIAAALRNPDLGDLTGVIADATTGTVLWQRDAARPRTPASTTKVLTAAAALLTLPADKRITTTVVAGSAPGEAVLVGAGDPTLRSGTASIFTDAPKVEDLAAQLRRSGTAITHVVVDTSLFTGTDFGRGWDRADIAGGDITPLQSLIVDSGRIRPGEDYSPRVPDPALAAGRALASALGLPPTAVSAGTAPQGATRLAAVQSAPLSVRLHDALVHSDNVLAESIGREVAAAAGQPLSFDGSTRAVIDTLRTAGFDLTGVELSDVDGLSTFNRIPARVLDGILTAAAGTGKPQLRPLLDLLPVAGATGTLADRYVTVNRPGAGYVRAKTGSLSGVSTLAGYVATRDGAVLTFTLMSSGTPVDVARPAMDAVTAALRGCGCR</sequence>
<dbReference type="EMBL" id="LSRE01000009">
    <property type="protein sequence ID" value="KXO99603.1"/>
    <property type="molecule type" value="Genomic_DNA"/>
</dbReference>
<evidence type="ECO:0000313" key="3">
    <source>
        <dbReference type="EMBL" id="KXO99603.1"/>
    </source>
</evidence>
<dbReference type="PANTHER" id="PTHR30023:SF0">
    <property type="entry name" value="PENICILLIN-SENSITIVE CARBOXYPEPTIDASE A"/>
    <property type="match status" value="1"/>
</dbReference>
<dbReference type="InterPro" id="IPR000667">
    <property type="entry name" value="Peptidase_S13"/>
</dbReference>
<dbReference type="Gene3D" id="3.40.710.10">
    <property type="entry name" value="DD-peptidase/beta-lactamase superfamily"/>
    <property type="match status" value="2"/>
</dbReference>
<dbReference type="GO" id="GO:0004185">
    <property type="term" value="F:serine-type carboxypeptidase activity"/>
    <property type="evidence" value="ECO:0007669"/>
    <property type="project" value="InterPro"/>
</dbReference>
<keyword evidence="4" id="KW-0645">Protease</keyword>
<evidence type="ECO:0000313" key="5">
    <source>
        <dbReference type="Proteomes" id="UP000070258"/>
    </source>
</evidence>
<evidence type="ECO:0000313" key="6">
    <source>
        <dbReference type="Proteomes" id="UP000070409"/>
    </source>
</evidence>
<dbReference type="NCBIfam" id="TIGR00666">
    <property type="entry name" value="PBP4"/>
    <property type="match status" value="1"/>
</dbReference>
<reference evidence="3 6" key="1">
    <citation type="submission" date="2016-02" db="EMBL/GenBank/DDBJ databases">
        <authorList>
            <person name="Teng J.L."/>
            <person name="Tang Y."/>
            <person name="Huang Y."/>
            <person name="Guo F."/>
            <person name="Wei W."/>
            <person name="Chen J.H."/>
            <person name="Wong S.Y."/>
            <person name="Lau S.K."/>
            <person name="Woo P.C."/>
        </authorList>
    </citation>
    <scope>NUCLEOTIDE SEQUENCE [LARGE SCALE GENOMIC DNA]</scope>
    <source>
        <strain evidence="3 6">JCM 13375</strain>
    </source>
</reference>
<protein>
    <submittedName>
        <fullName evidence="4">D-alanyl-D-alanine carboxypeptidase</fullName>
    </submittedName>
</protein>
<comment type="similarity">
    <text evidence="1">Belongs to the peptidase S13 family.</text>
</comment>
<dbReference type="EMBL" id="LSRF01000058">
    <property type="protein sequence ID" value="KXP03360.1"/>
    <property type="molecule type" value="Genomic_DNA"/>
</dbReference>
<name>A0A137ZYT9_9ACTN</name>
<organism evidence="4 5">
    <name type="scientific">Tsukamurella pseudospumae</name>
    <dbReference type="NCBI Taxonomy" id="239498"/>
    <lineage>
        <taxon>Bacteria</taxon>
        <taxon>Bacillati</taxon>
        <taxon>Actinomycetota</taxon>
        <taxon>Actinomycetes</taxon>
        <taxon>Mycobacteriales</taxon>
        <taxon>Tsukamurellaceae</taxon>
        <taxon>Tsukamurella</taxon>
    </lineage>
</organism>
<keyword evidence="4" id="KW-0121">Carboxypeptidase</keyword>
<keyword evidence="2" id="KW-0378">Hydrolase</keyword>
<comment type="caution">
    <text evidence="4">The sequence shown here is derived from an EMBL/GenBank/DDBJ whole genome shotgun (WGS) entry which is preliminary data.</text>
</comment>
<reference evidence="5" key="3">
    <citation type="submission" date="2016-02" db="EMBL/GenBank/DDBJ databases">
        <authorList>
            <person name="Wen L."/>
            <person name="He K."/>
            <person name="Yang H."/>
        </authorList>
    </citation>
    <scope>NUCLEOTIDE SEQUENCE [LARGE SCALE GENOMIC DNA]</scope>
    <source>
        <strain evidence="5">JCM 15929</strain>
    </source>
</reference>
<dbReference type="Proteomes" id="UP000070258">
    <property type="component" value="Unassembled WGS sequence"/>
</dbReference>
<accession>A0A137ZYT9</accession>
<evidence type="ECO:0000256" key="2">
    <source>
        <dbReference type="ARBA" id="ARBA00022801"/>
    </source>
</evidence>
<dbReference type="SUPFAM" id="SSF56601">
    <property type="entry name" value="beta-lactamase/transpeptidase-like"/>
    <property type="match status" value="1"/>
</dbReference>
<dbReference type="STRING" id="239498.AXK60_16130"/>